<keyword evidence="3" id="KW-1185">Reference proteome</keyword>
<evidence type="ECO:0000313" key="2">
    <source>
        <dbReference type="EMBL" id="KAF8666504.1"/>
    </source>
</evidence>
<gene>
    <name evidence="2" type="ORF">HU200_053619</name>
</gene>
<dbReference type="SMART" id="SM00256">
    <property type="entry name" value="FBOX"/>
    <property type="match status" value="1"/>
</dbReference>
<dbReference type="OrthoDB" id="676359at2759"/>
<feature type="domain" description="F-box" evidence="1">
    <location>
        <begin position="19"/>
        <end position="60"/>
    </location>
</feature>
<sequence>MEPLAARSGGGSENLISALPDELLHCILLRLPSVAAAARTSLLSRRWRHVWTHMPELILSCSRPDGGPAPVASVFLDSVDAVLNAYSAPTLRHFEIHMDLFCRGHLPAHRIARWLQFASRRLAGRLDFYLPMHEDEEDTDRELILPVLERATEIKLLLRPNIVLRLPPGGSFTALTDLRIMLSTMNGSELGRLVSSQCPRLRKLHVLVKLAVDFDVSIRSKSLVSFFYYAGPGKLEVFTPFLEKISVCQATEAYIVAPNLKKVNWHDNAYDPSCHRFAVLSRHLQRLWINETSLRLMKPFDTVNELWLVLSIPECFSNRKIESLGHRLDN</sequence>
<name>A0A835AWZ2_9POAL</name>
<dbReference type="PANTHER" id="PTHR34709">
    <property type="entry name" value="OS10G0396666 PROTEIN"/>
    <property type="match status" value="1"/>
</dbReference>
<dbReference type="SUPFAM" id="SSF81383">
    <property type="entry name" value="F-box domain"/>
    <property type="match status" value="1"/>
</dbReference>
<dbReference type="PANTHER" id="PTHR34709:SF68">
    <property type="entry name" value="OS07G0550432 PROTEIN"/>
    <property type="match status" value="1"/>
</dbReference>
<dbReference type="AlphaFoldDB" id="A0A835AWZ2"/>
<dbReference type="InterPro" id="IPR001810">
    <property type="entry name" value="F-box_dom"/>
</dbReference>
<accession>A0A835AWZ2</accession>
<proteinExistence type="predicted"/>
<protein>
    <recommendedName>
        <fullName evidence="1">F-box domain-containing protein</fullName>
    </recommendedName>
</protein>
<dbReference type="InterPro" id="IPR055312">
    <property type="entry name" value="FBL15-like"/>
</dbReference>
<dbReference type="Proteomes" id="UP000636709">
    <property type="component" value="Unassembled WGS sequence"/>
</dbReference>
<dbReference type="Gene3D" id="1.20.1280.50">
    <property type="match status" value="1"/>
</dbReference>
<organism evidence="2 3">
    <name type="scientific">Digitaria exilis</name>
    <dbReference type="NCBI Taxonomy" id="1010633"/>
    <lineage>
        <taxon>Eukaryota</taxon>
        <taxon>Viridiplantae</taxon>
        <taxon>Streptophyta</taxon>
        <taxon>Embryophyta</taxon>
        <taxon>Tracheophyta</taxon>
        <taxon>Spermatophyta</taxon>
        <taxon>Magnoliopsida</taxon>
        <taxon>Liliopsida</taxon>
        <taxon>Poales</taxon>
        <taxon>Poaceae</taxon>
        <taxon>PACMAD clade</taxon>
        <taxon>Panicoideae</taxon>
        <taxon>Panicodae</taxon>
        <taxon>Paniceae</taxon>
        <taxon>Anthephorinae</taxon>
        <taxon>Digitaria</taxon>
    </lineage>
</organism>
<comment type="caution">
    <text evidence="2">The sequence shown here is derived from an EMBL/GenBank/DDBJ whole genome shotgun (WGS) entry which is preliminary data.</text>
</comment>
<dbReference type="EMBL" id="JACEFO010002306">
    <property type="protein sequence ID" value="KAF8666504.1"/>
    <property type="molecule type" value="Genomic_DNA"/>
</dbReference>
<reference evidence="2" key="1">
    <citation type="submission" date="2020-07" db="EMBL/GenBank/DDBJ databases">
        <title>Genome sequence and genetic diversity analysis of an under-domesticated orphan crop, white fonio (Digitaria exilis).</title>
        <authorList>
            <person name="Bennetzen J.L."/>
            <person name="Chen S."/>
            <person name="Ma X."/>
            <person name="Wang X."/>
            <person name="Yssel A.E.J."/>
            <person name="Chaluvadi S.R."/>
            <person name="Johnson M."/>
            <person name="Gangashetty P."/>
            <person name="Hamidou F."/>
            <person name="Sanogo M.D."/>
            <person name="Zwaenepoel A."/>
            <person name="Wallace J."/>
            <person name="Van De Peer Y."/>
            <person name="Van Deynze A."/>
        </authorList>
    </citation>
    <scope>NUCLEOTIDE SEQUENCE</scope>
    <source>
        <tissue evidence="2">Leaves</tissue>
    </source>
</reference>
<evidence type="ECO:0000313" key="3">
    <source>
        <dbReference type="Proteomes" id="UP000636709"/>
    </source>
</evidence>
<dbReference type="Pfam" id="PF00646">
    <property type="entry name" value="F-box"/>
    <property type="match status" value="1"/>
</dbReference>
<evidence type="ECO:0000259" key="1">
    <source>
        <dbReference type="SMART" id="SM00256"/>
    </source>
</evidence>
<dbReference type="InterPro" id="IPR036047">
    <property type="entry name" value="F-box-like_dom_sf"/>
</dbReference>